<dbReference type="EMBL" id="SCLC01000004">
    <property type="protein sequence ID" value="MBF4434437.1"/>
    <property type="molecule type" value="Genomic_DNA"/>
</dbReference>
<dbReference type="Proteomes" id="UP000722957">
    <property type="component" value="Unassembled WGS sequence"/>
</dbReference>
<name>A0A191W9P9_VIBAN</name>
<dbReference type="EMBL" id="JAHGUI010000042">
    <property type="protein sequence ID" value="MBT2919341.1"/>
    <property type="molecule type" value="Genomic_DNA"/>
</dbReference>
<evidence type="ECO:0000313" key="1">
    <source>
        <dbReference type="EMBL" id="MBF4272654.1"/>
    </source>
</evidence>
<dbReference type="GeneID" id="83858593"/>
<dbReference type="Proteomes" id="UP000078309">
    <property type="component" value="Unassembled WGS sequence"/>
</dbReference>
<reference evidence="3 4" key="1">
    <citation type="journal article" date="2017" name="J. Fish Dis.">
        <title>Comparative assessment of Vibrio virulence in marine fish larvae.</title>
        <authorList>
            <person name="Ronneseth A."/>
            <person name="Castillo D."/>
            <person name="D'Alvise P."/>
            <person name="Tonnesen O."/>
            <person name="Haugland G."/>
            <person name="Grotkjaer T."/>
            <person name="Engell-Sorensen K."/>
            <person name="Norremark L."/>
            <person name="Bergh O."/>
            <person name="Wergeland H.I."/>
            <person name="Gram L."/>
        </authorList>
    </citation>
    <scope>NUCLEOTIDE SEQUENCE [LARGE SCALE GENOMIC DNA]</scope>
    <source>
        <strain evidence="3 4">90-11-286</strain>
    </source>
</reference>
<evidence type="ECO:0000313" key="2">
    <source>
        <dbReference type="EMBL" id="MBF4434437.1"/>
    </source>
</evidence>
<comment type="caution">
    <text evidence="3">The sequence shown here is derived from an EMBL/GenBank/DDBJ whole genome shotgun (WGS) entry which is preliminary data.</text>
</comment>
<proteinExistence type="predicted"/>
<organism evidence="3 4">
    <name type="scientific">Vibrio anguillarum</name>
    <name type="common">Listonella anguillarum</name>
    <dbReference type="NCBI Taxonomy" id="55601"/>
    <lineage>
        <taxon>Bacteria</taxon>
        <taxon>Pseudomonadati</taxon>
        <taxon>Pseudomonadota</taxon>
        <taxon>Gammaproteobacteria</taxon>
        <taxon>Vibrionales</taxon>
        <taxon>Vibrionaceae</taxon>
        <taxon>Vibrio</taxon>
    </lineage>
</organism>
<dbReference type="OrthoDB" id="5902234at2"/>
<gene>
    <name evidence="1" type="ORF">EAY07_11475</name>
    <name evidence="2" type="ORF">ERJ77_07945</name>
    <name evidence="3" type="ORF">PL14_11625</name>
</gene>
<reference evidence="3" key="3">
    <citation type="submission" date="2021-05" db="EMBL/GenBank/DDBJ databases">
        <authorList>
            <person name="Kalatzis P.G."/>
            <person name="Castillo D."/>
            <person name="D'Alvise P."/>
            <person name="Middelboe M."/>
            <person name="Gram L."/>
        </authorList>
    </citation>
    <scope>NUCLEOTIDE SEQUENCE</scope>
    <source>
        <strain evidence="3">90-11-286</strain>
    </source>
</reference>
<dbReference type="AlphaFoldDB" id="A0A191W9P9"/>
<dbReference type="EMBL" id="RDOM01000028">
    <property type="protein sequence ID" value="MBF4272654.1"/>
    <property type="molecule type" value="Genomic_DNA"/>
</dbReference>
<protein>
    <submittedName>
        <fullName evidence="1 3">Arginase</fullName>
    </submittedName>
</protein>
<dbReference type="InterPro" id="IPR023696">
    <property type="entry name" value="Ureohydrolase_dom_sf"/>
</dbReference>
<evidence type="ECO:0000313" key="3">
    <source>
        <dbReference type="EMBL" id="MBT2919341.1"/>
    </source>
</evidence>
<dbReference type="OMA" id="YAEDQGC"/>
<evidence type="ECO:0000313" key="5">
    <source>
        <dbReference type="Proteomes" id="UP000722957"/>
    </source>
</evidence>
<dbReference type="KEGG" id="vau:VANGNB10_cII0105"/>
<accession>A0A191W9P9</accession>
<reference evidence="1 5" key="2">
    <citation type="journal article" date="2021" name="PeerJ">
        <title>Analysis of 44 Vibrio anguillarum genomes reveals high genetic diversity.</title>
        <authorList>
            <person name="Hansen M.J."/>
            <person name="Dalsgaard I."/>
        </authorList>
    </citation>
    <scope>NUCLEOTIDE SEQUENCE [LARGE SCALE GENOMIC DNA]</scope>
    <source>
        <strain evidence="1 5">17-16730-2A</strain>
        <strain evidence="2">850617-1/1</strain>
    </source>
</reference>
<dbReference type="Gene3D" id="3.40.800.10">
    <property type="entry name" value="Ureohydrolase domain"/>
    <property type="match status" value="1"/>
</dbReference>
<dbReference type="SUPFAM" id="SSF52768">
    <property type="entry name" value="Arginase/deacetylase"/>
    <property type="match status" value="1"/>
</dbReference>
<sequence length="278" mass="31587">MLSLFKRYRMSRTQSQPAYPFTFMTLCEQIKPMSQVEFEFAQQSLEFASDWLYQRQSTPCYSDAGHIVVKDKNATRFQDTLSHQLALSSVPVVLANCHEMLLNALPVMAFENDEVGIVSIGHHFELKQTLDLQVGSAFHFALSRYNNTRLFCIGIDEMHQSNQVWEYAEDLGCDWLTLNECGFRHRNQLKSQLGHYIEHCDQLIVTIDLASLVPGVGVDENNALDNQMVLRTLRQCALSGKVKLIQLVGAKDKLIYSKQTKEILDELCALSPDVIHAA</sequence>
<dbReference type="RefSeq" id="WP_013868324.1">
    <property type="nucleotide sequence ID" value="NZ_CP011465.1"/>
</dbReference>
<evidence type="ECO:0000313" key="4">
    <source>
        <dbReference type="Proteomes" id="UP000078309"/>
    </source>
</evidence>
<dbReference type="Proteomes" id="UP000786185">
    <property type="component" value="Unassembled WGS sequence"/>
</dbReference>